<sequence>MNTDIIARLFCAALTFYVPFMAFAIPWSLPARILSVEGIVTIPLYVLMTLIAALIVLDVVANKMCPFKVCQLQWLVNLRESVFIGAAFCALVTPFSASKVLGADDATGYLYLVIFTGSLALSWCDAFDKRGVNRATFL</sequence>
<dbReference type="EMBL" id="KT321316">
    <property type="protein sequence ID" value="ALA45434.1"/>
    <property type="molecule type" value="Genomic_DNA"/>
</dbReference>
<name>A0A0K2FH83_9CAUD</name>
<feature type="transmembrane region" description="Helical" evidence="1">
    <location>
        <begin position="82"/>
        <end position="102"/>
    </location>
</feature>
<proteinExistence type="predicted"/>
<organism evidence="2 3">
    <name type="scientific">Achromobacter phage phiAxp-2</name>
    <dbReference type="NCBI Taxonomy" id="1664246"/>
    <lineage>
        <taxon>Viruses</taxon>
        <taxon>Duplodnaviria</taxon>
        <taxon>Heunggongvirae</taxon>
        <taxon>Uroviricota</taxon>
        <taxon>Caudoviricetes</taxon>
        <taxon>Casjensviridae</taxon>
        <taxon>Fengtaivirus</taxon>
        <taxon>Fengtaivirus Axp2</taxon>
    </lineage>
</organism>
<evidence type="ECO:0000313" key="3">
    <source>
        <dbReference type="Proteomes" id="UP000201646"/>
    </source>
</evidence>
<dbReference type="GeneID" id="26798919"/>
<accession>A0A0K2FH83</accession>
<keyword evidence="1" id="KW-0812">Transmembrane</keyword>
<evidence type="ECO:0000256" key="1">
    <source>
        <dbReference type="SAM" id="Phobius"/>
    </source>
</evidence>
<keyword evidence="1" id="KW-0472">Membrane</keyword>
<keyword evidence="3" id="KW-1185">Reference proteome</keyword>
<feature type="transmembrane region" description="Helical" evidence="1">
    <location>
        <begin position="108"/>
        <end position="127"/>
    </location>
</feature>
<dbReference type="Proteomes" id="UP000201646">
    <property type="component" value="Segment"/>
</dbReference>
<dbReference type="KEGG" id="vg:26798919"/>
<protein>
    <submittedName>
        <fullName evidence="2">Uncharacterized protein</fullName>
    </submittedName>
</protein>
<feature type="transmembrane region" description="Helical" evidence="1">
    <location>
        <begin position="7"/>
        <end position="27"/>
    </location>
</feature>
<dbReference type="RefSeq" id="YP_009226454.1">
    <property type="nucleotide sequence ID" value="NC_029106.1"/>
</dbReference>
<reference evidence="2" key="1">
    <citation type="submission" date="2015-09" db="EMBL/GenBank/DDBJ databases">
        <authorList>
            <person name="Zhao X."/>
        </authorList>
    </citation>
    <scope>NUCLEOTIDE SEQUENCE</scope>
</reference>
<feature type="transmembrane region" description="Helical" evidence="1">
    <location>
        <begin position="39"/>
        <end position="61"/>
    </location>
</feature>
<keyword evidence="1" id="KW-1133">Transmembrane helix</keyword>
<gene>
    <name evidence="2" type="ORF">ADP64_000036</name>
</gene>
<evidence type="ECO:0000313" key="2">
    <source>
        <dbReference type="EMBL" id="ALA45434.1"/>
    </source>
</evidence>